<dbReference type="InterPro" id="IPR005061">
    <property type="entry name" value="Ist1"/>
</dbReference>
<dbReference type="OrthoDB" id="29853at2759"/>
<dbReference type="EMBL" id="VDMD01000015">
    <property type="protein sequence ID" value="TRM61879.1"/>
    <property type="molecule type" value="Genomic_DNA"/>
</dbReference>
<dbReference type="STRING" id="97359.A0A550CAQ5"/>
<feature type="domain" description="Rab-GAP TBC" evidence="3">
    <location>
        <begin position="215"/>
        <end position="544"/>
    </location>
</feature>
<feature type="compositionally biased region" description="Polar residues" evidence="2">
    <location>
        <begin position="669"/>
        <end position="679"/>
    </location>
</feature>
<comment type="caution">
    <text evidence="4">The sequence shown here is derived from an EMBL/GenBank/DDBJ whole genome shotgun (WGS) entry which is preliminary data.</text>
</comment>
<dbReference type="InterPro" id="IPR000195">
    <property type="entry name" value="Rab-GAP-TBC_dom"/>
</dbReference>
<feature type="region of interest" description="Disordered" evidence="2">
    <location>
        <begin position="669"/>
        <end position="706"/>
    </location>
</feature>
<dbReference type="Gene3D" id="1.20.1260.60">
    <property type="entry name" value="Vacuolar protein sorting-associated protein Ist1"/>
    <property type="match status" value="1"/>
</dbReference>
<feature type="compositionally biased region" description="Acidic residues" evidence="2">
    <location>
        <begin position="1227"/>
        <end position="1236"/>
    </location>
</feature>
<sequence length="1255" mass="137126">MSSARWDPAAVKAQLRLTSQRIGQLLERQDSKSQITRRDIATLLQQGNVMLARAKAQKLIHEDLSGDVLEMLEMCIGVLVEHFSELSDPDSLPPIVIEAVSSIIYAAPSTDSKELNTVRSMLIEHLGPSFARSAIGNRDGYVSDKVINALSAPPPSAANLDAYLVHVARTYGVDWTPAPRRQQILSPLAEILDPEATPLVDLPRLRQLCALGIPDEPSWLRPRIWKLFFGILPVLKASWQGDIKKQRDSYYDLVKRLLEPLTALPPPTLPLAGTDQVAHRVSQGLSRVPSSLLSELEEEPEPLPFSPLDDAAADDIRLSCAHNLDDRLKLITDARNPLATGPTPEIRLDDDSTPTIQLSEPADETPSIQLSSPVDDNGAGAAALALAPGKKKPTTLHPSRAYGSLNVSPKHESALRRLLYLHSSINPGNLSPHISSLLVPLYTVMNREIQLEDMAHVEADTFWLFEAMLADFAELEDEEGGAIWMKKFSERLTWADYELSENMVAKGLDPALPHYSYRWLAPLLTQTLPLSSVFLVWDVLFSKPQATRDGSPKLETLIDVCTAMLIRARPQIFRLGKGGAKSPSLWAQDAEALPPPSPLRSWELGDAFLEGMSLLQFYPVEVVGGIDTVLQAAMDLVERRNLEARQQQPNPQSLTSRLANTMWRGLTNQQYTPEASPENSDTEDSPKEKPSTPQPTAIKPIEQTPIHNKLGARLSNAVWRGITNQSAMDAPPSPLDTSPVHEMPISLPPRPSDVDEDAAGSSAASAASLWSYAEKLKQSDAAARFSKVSSNWRARAMLGSWGGGLSPSTSIPDEVDHLHRNSTMSEGFDYQPPNLLEARRDSLPAPDRTGIYSPPARPAFFRPPRDSGFFSPVRDKSSSPTESSPKSENGIFSKALNVQDALAHLTRATTPQPAPRPQPSPTPKSGPRPLLLGSTPVTSRPLSRHISKNSGQYEDLSRRAGRPTHRPSQSSLSTVPDIGRRSEPESDGGSRIVPINRRSVSPMAPTFRRHSRTPSRLSEAQSPSPRSSTGGLLSPPSSTATLDSRGWGKVDNDSPPMTSPKTPDNVSSDNEVRVDGVEQQRGSIVIPEVVTSPLEAPAHAKKLTRKKTPPPVYNGDTSDSSASMAESGISVPGRQQRVRARRGQRPANLRLHERRTPSPKGLAVDWPGEEELAATPKATQFEGEEHLARDQTPSRQRKISDSQESTRARKVSTSSRSSKRRVRESAAEEGDDEGYDDFLSAYESEEGATPGASAR</sequence>
<protein>
    <submittedName>
        <fullName evidence="4">Regulator of Vps4 activity in the MVB pathway-domain-containing protein</fullName>
    </submittedName>
</protein>
<gene>
    <name evidence="4" type="ORF">BD626DRAFT_500806</name>
</gene>
<comment type="similarity">
    <text evidence="1">Belongs to the IST1 family.</text>
</comment>
<dbReference type="PANTHER" id="PTHR12161:SF5">
    <property type="entry name" value="IST1 HOMOLOG"/>
    <property type="match status" value="1"/>
</dbReference>
<dbReference type="PROSITE" id="PS50086">
    <property type="entry name" value="TBC_RABGAP"/>
    <property type="match status" value="1"/>
</dbReference>
<feature type="compositionally biased region" description="Basic and acidic residues" evidence="2">
    <location>
        <begin position="1198"/>
        <end position="1207"/>
    </location>
</feature>
<feature type="compositionally biased region" description="Polar residues" evidence="2">
    <location>
        <begin position="1115"/>
        <end position="1124"/>
    </location>
</feature>
<feature type="region of interest" description="Disordered" evidence="2">
    <location>
        <begin position="839"/>
        <end position="889"/>
    </location>
</feature>
<keyword evidence="5" id="KW-1185">Reference proteome</keyword>
<dbReference type="Pfam" id="PF03398">
    <property type="entry name" value="Ist1"/>
    <property type="match status" value="1"/>
</dbReference>
<dbReference type="Proteomes" id="UP000320762">
    <property type="component" value="Unassembled WGS sequence"/>
</dbReference>
<evidence type="ECO:0000256" key="1">
    <source>
        <dbReference type="ARBA" id="ARBA00005536"/>
    </source>
</evidence>
<feature type="compositionally biased region" description="Polar residues" evidence="2">
    <location>
        <begin position="1055"/>
        <end position="1069"/>
    </location>
</feature>
<dbReference type="Gene3D" id="1.10.472.80">
    <property type="entry name" value="Ypt/Rab-GAP domain of gyp1p, domain 3"/>
    <property type="match status" value="1"/>
</dbReference>
<evidence type="ECO:0000313" key="4">
    <source>
        <dbReference type="EMBL" id="TRM61879.1"/>
    </source>
</evidence>
<dbReference type="SUPFAM" id="SSF47923">
    <property type="entry name" value="Ypt/Rab-GAP domain of gyp1p"/>
    <property type="match status" value="2"/>
</dbReference>
<feature type="region of interest" description="Disordered" evidence="2">
    <location>
        <begin position="725"/>
        <end position="758"/>
    </location>
</feature>
<name>A0A550CAQ5_9AGAR</name>
<dbReference type="SMART" id="SM00164">
    <property type="entry name" value="TBC"/>
    <property type="match status" value="1"/>
</dbReference>
<dbReference type="InterPro" id="IPR042277">
    <property type="entry name" value="IST1-like"/>
</dbReference>
<feature type="compositionally biased region" description="Low complexity" evidence="2">
    <location>
        <begin position="878"/>
        <end position="888"/>
    </location>
</feature>
<feature type="compositionally biased region" description="Pro residues" evidence="2">
    <location>
        <begin position="912"/>
        <end position="926"/>
    </location>
</feature>
<dbReference type="GO" id="GO:0015031">
    <property type="term" value="P:protein transport"/>
    <property type="evidence" value="ECO:0007669"/>
    <property type="project" value="InterPro"/>
</dbReference>
<dbReference type="AlphaFoldDB" id="A0A550CAQ5"/>
<reference evidence="4 5" key="1">
    <citation type="journal article" date="2019" name="New Phytol.">
        <title>Comparative genomics reveals unique wood-decay strategies and fruiting body development in the Schizophyllaceae.</title>
        <authorList>
            <person name="Almasi E."/>
            <person name="Sahu N."/>
            <person name="Krizsan K."/>
            <person name="Balint B."/>
            <person name="Kovacs G.M."/>
            <person name="Kiss B."/>
            <person name="Cseklye J."/>
            <person name="Drula E."/>
            <person name="Henrissat B."/>
            <person name="Nagy I."/>
            <person name="Chovatia M."/>
            <person name="Adam C."/>
            <person name="LaButti K."/>
            <person name="Lipzen A."/>
            <person name="Riley R."/>
            <person name="Grigoriev I.V."/>
            <person name="Nagy L.G."/>
        </authorList>
    </citation>
    <scope>NUCLEOTIDE SEQUENCE [LARGE SCALE GENOMIC DNA]</scope>
    <source>
        <strain evidence="4 5">NL-1724</strain>
    </source>
</reference>
<evidence type="ECO:0000313" key="5">
    <source>
        <dbReference type="Proteomes" id="UP000320762"/>
    </source>
</evidence>
<feature type="compositionally biased region" description="Basic residues" evidence="2">
    <location>
        <begin position="1099"/>
        <end position="1108"/>
    </location>
</feature>
<feature type="region of interest" description="Disordered" evidence="2">
    <location>
        <begin position="908"/>
        <end position="1255"/>
    </location>
</feature>
<proteinExistence type="inferred from homology"/>
<feature type="compositionally biased region" description="Low complexity" evidence="2">
    <location>
        <begin position="1022"/>
        <end position="1039"/>
    </location>
</feature>
<organism evidence="4 5">
    <name type="scientific">Schizophyllum amplum</name>
    <dbReference type="NCBI Taxonomy" id="97359"/>
    <lineage>
        <taxon>Eukaryota</taxon>
        <taxon>Fungi</taxon>
        <taxon>Dikarya</taxon>
        <taxon>Basidiomycota</taxon>
        <taxon>Agaricomycotina</taxon>
        <taxon>Agaricomycetes</taxon>
        <taxon>Agaricomycetidae</taxon>
        <taxon>Agaricales</taxon>
        <taxon>Schizophyllaceae</taxon>
        <taxon>Schizophyllum</taxon>
    </lineage>
</organism>
<accession>A0A550CAQ5</accession>
<dbReference type="InterPro" id="IPR035969">
    <property type="entry name" value="Rab-GAP_TBC_sf"/>
</dbReference>
<dbReference type="PANTHER" id="PTHR12161">
    <property type="entry name" value="IST1 FAMILY MEMBER"/>
    <property type="match status" value="1"/>
</dbReference>
<evidence type="ECO:0000259" key="3">
    <source>
        <dbReference type="PROSITE" id="PS50086"/>
    </source>
</evidence>
<evidence type="ECO:0000256" key="2">
    <source>
        <dbReference type="SAM" id="MobiDB-lite"/>
    </source>
</evidence>
<dbReference type="Pfam" id="PF00566">
    <property type="entry name" value="RabGAP-TBC"/>
    <property type="match status" value="1"/>
</dbReference>